<dbReference type="EMBL" id="JAMKFB020000010">
    <property type="protein sequence ID" value="KAL0182054.1"/>
    <property type="molecule type" value="Genomic_DNA"/>
</dbReference>
<feature type="non-terminal residue" evidence="1">
    <location>
        <position position="50"/>
    </location>
</feature>
<sequence>TSKSHTVLTSLTFTMNECQKKADEFMSNCLEPALEKYMSEIMGMKMADKM</sequence>
<comment type="caution">
    <text evidence="1">The sequence shown here is derived from an EMBL/GenBank/DDBJ whole genome shotgun (WGS) entry which is preliminary data.</text>
</comment>
<feature type="non-terminal residue" evidence="1">
    <location>
        <position position="1"/>
    </location>
</feature>
<name>A0ABD0Q780_CIRMR</name>
<accession>A0ABD0Q780</accession>
<organism evidence="1 2">
    <name type="scientific">Cirrhinus mrigala</name>
    <name type="common">Mrigala</name>
    <dbReference type="NCBI Taxonomy" id="683832"/>
    <lineage>
        <taxon>Eukaryota</taxon>
        <taxon>Metazoa</taxon>
        <taxon>Chordata</taxon>
        <taxon>Craniata</taxon>
        <taxon>Vertebrata</taxon>
        <taxon>Euteleostomi</taxon>
        <taxon>Actinopterygii</taxon>
        <taxon>Neopterygii</taxon>
        <taxon>Teleostei</taxon>
        <taxon>Ostariophysi</taxon>
        <taxon>Cypriniformes</taxon>
        <taxon>Cyprinidae</taxon>
        <taxon>Labeoninae</taxon>
        <taxon>Labeonini</taxon>
        <taxon>Cirrhinus</taxon>
    </lineage>
</organism>
<gene>
    <name evidence="1" type="ORF">M9458_021429</name>
</gene>
<protein>
    <submittedName>
        <fullName evidence="1">Uncharacterized protein</fullName>
    </submittedName>
</protein>
<evidence type="ECO:0000313" key="2">
    <source>
        <dbReference type="Proteomes" id="UP001529510"/>
    </source>
</evidence>
<dbReference type="AlphaFoldDB" id="A0ABD0Q780"/>
<evidence type="ECO:0000313" key="1">
    <source>
        <dbReference type="EMBL" id="KAL0182054.1"/>
    </source>
</evidence>
<reference evidence="1 2" key="1">
    <citation type="submission" date="2024-05" db="EMBL/GenBank/DDBJ databases">
        <title>Genome sequencing and assembly of Indian major carp, Cirrhinus mrigala (Hamilton, 1822).</title>
        <authorList>
            <person name="Mohindra V."/>
            <person name="Chowdhury L.M."/>
            <person name="Lal K."/>
            <person name="Jena J.K."/>
        </authorList>
    </citation>
    <scope>NUCLEOTIDE SEQUENCE [LARGE SCALE GENOMIC DNA]</scope>
    <source>
        <strain evidence="1">CM1030</strain>
        <tissue evidence="1">Blood</tissue>
    </source>
</reference>
<dbReference type="Proteomes" id="UP001529510">
    <property type="component" value="Unassembled WGS sequence"/>
</dbReference>
<keyword evidence="2" id="KW-1185">Reference proteome</keyword>
<proteinExistence type="predicted"/>